<comment type="similarity">
    <text evidence="4">Belongs to the LptA family.</text>
</comment>
<evidence type="ECO:0000313" key="7">
    <source>
        <dbReference type="Proteomes" id="UP001497493"/>
    </source>
</evidence>
<feature type="domain" description="Organic solvent tolerance-like N-terminal" evidence="5">
    <location>
        <begin position="52"/>
        <end position="167"/>
    </location>
</feature>
<keyword evidence="1 4" id="KW-0813">Transport</keyword>
<dbReference type="InterPro" id="IPR014340">
    <property type="entry name" value="LptA"/>
</dbReference>
<keyword evidence="7" id="KW-1185">Reference proteome</keyword>
<dbReference type="NCBIfam" id="TIGR03002">
    <property type="entry name" value="outer_YhbN_LptA"/>
    <property type="match status" value="1"/>
</dbReference>
<dbReference type="InterPro" id="IPR052037">
    <property type="entry name" value="LPS_export_LptA"/>
</dbReference>
<keyword evidence="2" id="KW-0732">Signal</keyword>
<dbReference type="Proteomes" id="UP001497493">
    <property type="component" value="Chromosome"/>
</dbReference>
<dbReference type="Pfam" id="PF03968">
    <property type="entry name" value="LptD_N"/>
    <property type="match status" value="1"/>
</dbReference>
<evidence type="ECO:0000259" key="5">
    <source>
        <dbReference type="Pfam" id="PF03968"/>
    </source>
</evidence>
<comment type="subunit">
    <text evidence="4">Component of the lipopolysaccharide transport and assembly complex.</text>
</comment>
<dbReference type="EMBL" id="OZ026884">
    <property type="protein sequence ID" value="CAL1239576.1"/>
    <property type="molecule type" value="Genomic_DNA"/>
</dbReference>
<evidence type="ECO:0000256" key="1">
    <source>
        <dbReference type="ARBA" id="ARBA00022448"/>
    </source>
</evidence>
<comment type="function">
    <text evidence="4">Involved in the assembly of lipopolysaccharide (LPS). Required for the translocation of LPS from the inner membrane to the outer membrane. May form a bridge between the inner membrane and the outer membrane, via interactions with LptC and LptD, thereby facilitating LPS transfer across the periplasm.</text>
</comment>
<proteinExistence type="inferred from homology"/>
<evidence type="ECO:0000313" key="6">
    <source>
        <dbReference type="EMBL" id="CAL1239576.1"/>
    </source>
</evidence>
<dbReference type="PANTHER" id="PTHR36504">
    <property type="entry name" value="LIPOPOLYSACCHARIDE EXPORT SYSTEM PROTEIN LPTA"/>
    <property type="match status" value="1"/>
</dbReference>
<dbReference type="HAMAP" id="MF_01914">
    <property type="entry name" value="LPS_assembly_LptA"/>
    <property type="match status" value="1"/>
</dbReference>
<gene>
    <name evidence="4 6" type="primary">lptA</name>
    <name evidence="6" type="ORF">MECH1_V1_0800</name>
</gene>
<dbReference type="PANTHER" id="PTHR36504:SF1">
    <property type="entry name" value="LIPOPOLYSACCHARIDE EXPORT SYSTEM PROTEIN LPTA"/>
    <property type="match status" value="1"/>
</dbReference>
<sequence length="198" mass="21444">MKYRSNDGPRFGSRGGAAQPAGWRLAAGAVLCWALWAAPAAALESDAKQPMYIESDTATYDEKKGETVYIGNVKATQGSLEAYGDKMTVYQKNGATEKIVIVGNPARIKQTPDGGKPDIHGTGQRADYFPETGILILYDKALTWEGPDIATSEHVVRSDRIEYDTKNALYKAGNAATGSKRVHVTILPKDKEAPAKKR</sequence>
<evidence type="ECO:0000256" key="2">
    <source>
        <dbReference type="ARBA" id="ARBA00022729"/>
    </source>
</evidence>
<accession>A0ABM9NG30</accession>
<dbReference type="Gene3D" id="2.60.450.10">
    <property type="entry name" value="Lipopolysaccharide (LPS) transport protein A like domain"/>
    <property type="match status" value="1"/>
</dbReference>
<name>A0ABM9NG30_9GAMM</name>
<comment type="subcellular location">
    <subcellularLocation>
        <location evidence="4">Periplasm</location>
    </subcellularLocation>
</comment>
<organism evidence="6 7">
    <name type="scientific">Candidatus Methylocalor cossyra</name>
    <dbReference type="NCBI Taxonomy" id="3108543"/>
    <lineage>
        <taxon>Bacteria</taxon>
        <taxon>Pseudomonadati</taxon>
        <taxon>Pseudomonadota</taxon>
        <taxon>Gammaproteobacteria</taxon>
        <taxon>Methylococcales</taxon>
        <taxon>Methylococcaceae</taxon>
        <taxon>Candidatus Methylocalor</taxon>
    </lineage>
</organism>
<reference evidence="6 7" key="1">
    <citation type="submission" date="2024-04" db="EMBL/GenBank/DDBJ databases">
        <authorList>
            <person name="Cremers G."/>
        </authorList>
    </citation>
    <scope>NUCLEOTIDE SEQUENCE [LARGE SCALE GENOMIC DNA]</scope>
    <source>
        <strain evidence="6">MeCH1-AG</strain>
    </source>
</reference>
<dbReference type="InterPro" id="IPR005653">
    <property type="entry name" value="OstA-like_N"/>
</dbReference>
<keyword evidence="3 4" id="KW-0574">Periplasm</keyword>
<evidence type="ECO:0000256" key="3">
    <source>
        <dbReference type="ARBA" id="ARBA00022764"/>
    </source>
</evidence>
<evidence type="ECO:0000256" key="4">
    <source>
        <dbReference type="HAMAP-Rule" id="MF_01914"/>
    </source>
</evidence>
<dbReference type="RefSeq" id="WP_348759120.1">
    <property type="nucleotide sequence ID" value="NZ_OZ026884.1"/>
</dbReference>
<protein>
    <recommendedName>
        <fullName evidence="4">Lipopolysaccharide export system protein LptA</fullName>
    </recommendedName>
</protein>